<evidence type="ECO:0000313" key="2">
    <source>
        <dbReference type="Proteomes" id="UP000485058"/>
    </source>
</evidence>
<evidence type="ECO:0000313" key="1">
    <source>
        <dbReference type="EMBL" id="GFH28969.1"/>
    </source>
</evidence>
<sequence length="152" mass="15862">MLLRSKGHGVVAQQGPDVVAQQGHNVAAQQGSDALIPLLRSKVALYTLAAQPNMEGGGTSRADRYISATAQHSATAVTLPTCNAIDLQGRRLKTKGDTLERGAREQAGKQQPSLNVSAKLQNTALVGGQPPGKPLELSALYSGHHQLIAQIG</sequence>
<accession>A0A6A0A8E6</accession>
<dbReference type="Proteomes" id="UP000485058">
    <property type="component" value="Unassembled WGS sequence"/>
</dbReference>
<dbReference type="EMBL" id="BLLF01004123">
    <property type="protein sequence ID" value="GFH28969.1"/>
    <property type="molecule type" value="Genomic_DNA"/>
</dbReference>
<reference evidence="1 2" key="1">
    <citation type="submission" date="2020-02" db="EMBL/GenBank/DDBJ databases">
        <title>Draft genome sequence of Haematococcus lacustris strain NIES-144.</title>
        <authorList>
            <person name="Morimoto D."/>
            <person name="Nakagawa S."/>
            <person name="Yoshida T."/>
            <person name="Sawayama S."/>
        </authorList>
    </citation>
    <scope>NUCLEOTIDE SEQUENCE [LARGE SCALE GENOMIC DNA]</scope>
    <source>
        <strain evidence="1 2">NIES-144</strain>
    </source>
</reference>
<gene>
    <name evidence="1" type="ORF">HaLaN_27548</name>
</gene>
<organism evidence="1 2">
    <name type="scientific">Haematococcus lacustris</name>
    <name type="common">Green alga</name>
    <name type="synonym">Haematococcus pluvialis</name>
    <dbReference type="NCBI Taxonomy" id="44745"/>
    <lineage>
        <taxon>Eukaryota</taxon>
        <taxon>Viridiplantae</taxon>
        <taxon>Chlorophyta</taxon>
        <taxon>core chlorophytes</taxon>
        <taxon>Chlorophyceae</taxon>
        <taxon>CS clade</taxon>
        <taxon>Chlamydomonadales</taxon>
        <taxon>Haematococcaceae</taxon>
        <taxon>Haematococcus</taxon>
    </lineage>
</organism>
<comment type="caution">
    <text evidence="1">The sequence shown here is derived from an EMBL/GenBank/DDBJ whole genome shotgun (WGS) entry which is preliminary data.</text>
</comment>
<dbReference type="AlphaFoldDB" id="A0A6A0A8E6"/>
<feature type="non-terminal residue" evidence="1">
    <location>
        <position position="1"/>
    </location>
</feature>
<feature type="non-terminal residue" evidence="1">
    <location>
        <position position="152"/>
    </location>
</feature>
<name>A0A6A0A8E6_HAELA</name>
<proteinExistence type="predicted"/>
<keyword evidence="2" id="KW-1185">Reference proteome</keyword>
<protein>
    <submittedName>
        <fullName evidence="1">Uncharacterized protein</fullName>
    </submittedName>
</protein>